<evidence type="ECO:0000313" key="6">
    <source>
        <dbReference type="Proteomes" id="UP000593580"/>
    </source>
</evidence>
<dbReference type="GO" id="GO:0005886">
    <property type="term" value="C:plasma membrane"/>
    <property type="evidence" value="ECO:0007669"/>
    <property type="project" value="TreeGrafter"/>
</dbReference>
<accession>A0A7M1BAM8</accession>
<gene>
    <name evidence="5" type="ORF">FM071_09290</name>
</gene>
<dbReference type="GO" id="GO:0052621">
    <property type="term" value="F:diguanylate cyclase activity"/>
    <property type="evidence" value="ECO:0007669"/>
    <property type="project" value="UniProtKB-EC"/>
</dbReference>
<organism evidence="5 6">
    <name type="scientific">Sulfurimonas paralvinellae</name>
    <dbReference type="NCBI Taxonomy" id="317658"/>
    <lineage>
        <taxon>Bacteria</taxon>
        <taxon>Pseudomonadati</taxon>
        <taxon>Campylobacterota</taxon>
        <taxon>Epsilonproteobacteria</taxon>
        <taxon>Campylobacterales</taxon>
        <taxon>Sulfurimonadaceae</taxon>
        <taxon>Sulfurimonas</taxon>
    </lineage>
</organism>
<keyword evidence="6" id="KW-1185">Reference proteome</keyword>
<dbReference type="GO" id="GO:0043709">
    <property type="term" value="P:cell adhesion involved in single-species biofilm formation"/>
    <property type="evidence" value="ECO:0007669"/>
    <property type="project" value="TreeGrafter"/>
</dbReference>
<evidence type="ECO:0000256" key="1">
    <source>
        <dbReference type="ARBA" id="ARBA00012528"/>
    </source>
</evidence>
<dbReference type="PANTHER" id="PTHR45138">
    <property type="entry name" value="REGULATORY COMPONENTS OF SENSORY TRANSDUCTION SYSTEM"/>
    <property type="match status" value="1"/>
</dbReference>
<sequence length="385" mass="45525">MSQQETKNIISRPIIQFTVLLLIITFISILAYTEYAKTLQKTTHELNTKIIHLHTETFSKLSHVYEKDSKCHFLQSVTTNAKLRHNFEDMLRLIRISTIQNLFVITKDEDGNYYFLLDSDNNLTTRANIFEPFSPLGNFWDEAYKQKKVEVFHHKQGTNLWITIAYPIVENNQTVALIGADISHNLDLIMQTRLQSFNRFFLWLVIIGLLTFVAHYILTLYFRKKYYEGYRDPLTNVYNRKYLYDILIKKLSRRYQLFMVDIDHFKKVNDTYGHDAGDVILQEVAKRLKSLTRNEDSIIRYGGEEFVIYTTKLNAQQSKAFAERLREHVKKEPIYYKNIECRITVSIGVNPYARNEKPFDEMLKKADEALYRAKMSGRDRVYLSE</sequence>
<dbReference type="FunFam" id="3.30.70.270:FF:000001">
    <property type="entry name" value="Diguanylate cyclase domain protein"/>
    <property type="match status" value="1"/>
</dbReference>
<keyword evidence="3" id="KW-1133">Transmembrane helix</keyword>
<keyword evidence="3" id="KW-0812">Transmembrane</keyword>
<dbReference type="InterPro" id="IPR029787">
    <property type="entry name" value="Nucleotide_cyclase"/>
</dbReference>
<feature type="transmembrane region" description="Helical" evidence="3">
    <location>
        <begin position="14"/>
        <end position="32"/>
    </location>
</feature>
<evidence type="ECO:0000256" key="2">
    <source>
        <dbReference type="ARBA" id="ARBA00034247"/>
    </source>
</evidence>
<keyword evidence="3" id="KW-0472">Membrane</keyword>
<dbReference type="Proteomes" id="UP000593580">
    <property type="component" value="Chromosome"/>
</dbReference>
<evidence type="ECO:0000256" key="3">
    <source>
        <dbReference type="SAM" id="Phobius"/>
    </source>
</evidence>
<dbReference type="InterPro" id="IPR000160">
    <property type="entry name" value="GGDEF_dom"/>
</dbReference>
<evidence type="ECO:0000259" key="4">
    <source>
        <dbReference type="PROSITE" id="PS50887"/>
    </source>
</evidence>
<dbReference type="EMBL" id="CP041406">
    <property type="protein sequence ID" value="QOP46476.1"/>
    <property type="molecule type" value="Genomic_DNA"/>
</dbReference>
<dbReference type="InterPro" id="IPR043128">
    <property type="entry name" value="Rev_trsase/Diguanyl_cyclase"/>
</dbReference>
<dbReference type="EC" id="2.7.7.65" evidence="1"/>
<dbReference type="InterPro" id="IPR050469">
    <property type="entry name" value="Diguanylate_Cyclase"/>
</dbReference>
<dbReference type="Pfam" id="PF00990">
    <property type="entry name" value="GGDEF"/>
    <property type="match status" value="1"/>
</dbReference>
<dbReference type="SMART" id="SM00267">
    <property type="entry name" value="GGDEF"/>
    <property type="match status" value="1"/>
</dbReference>
<feature type="transmembrane region" description="Helical" evidence="3">
    <location>
        <begin position="200"/>
        <end position="222"/>
    </location>
</feature>
<reference evidence="5 6" key="1">
    <citation type="submission" date="2019-07" db="EMBL/GenBank/DDBJ databases">
        <title>Sulfurimonas paralvinellae sp. nov., a novel mesophilic, hydrogen- and sulfur-oxidizing chemolithoautotroph within the Epsilonproteo- bacteria isolated from a deep-sea hydrothermal vent polychaete nest, reclassification of Thiomicrospira denitrificans as Sulfurimonas denitrificans comb. nov. and emended description of the genus Sulfurimonas.</title>
        <authorList>
            <person name="Wang S."/>
            <person name="Jiang L."/>
            <person name="Shao Z."/>
        </authorList>
    </citation>
    <scope>NUCLEOTIDE SEQUENCE [LARGE SCALE GENOMIC DNA]</scope>
    <source>
        <strain evidence="5 6">GO25</strain>
    </source>
</reference>
<protein>
    <recommendedName>
        <fullName evidence="1">diguanylate cyclase</fullName>
        <ecNumber evidence="1">2.7.7.65</ecNumber>
    </recommendedName>
</protein>
<dbReference type="PANTHER" id="PTHR45138:SF9">
    <property type="entry name" value="DIGUANYLATE CYCLASE DGCM-RELATED"/>
    <property type="match status" value="1"/>
</dbReference>
<proteinExistence type="predicted"/>
<dbReference type="Gene3D" id="3.30.70.270">
    <property type="match status" value="1"/>
</dbReference>
<feature type="domain" description="GGDEF" evidence="4">
    <location>
        <begin position="253"/>
        <end position="385"/>
    </location>
</feature>
<comment type="catalytic activity">
    <reaction evidence="2">
        <text>2 GTP = 3',3'-c-di-GMP + 2 diphosphate</text>
        <dbReference type="Rhea" id="RHEA:24898"/>
        <dbReference type="ChEBI" id="CHEBI:33019"/>
        <dbReference type="ChEBI" id="CHEBI:37565"/>
        <dbReference type="ChEBI" id="CHEBI:58805"/>
        <dbReference type="EC" id="2.7.7.65"/>
    </reaction>
</comment>
<dbReference type="SUPFAM" id="SSF55073">
    <property type="entry name" value="Nucleotide cyclase"/>
    <property type="match status" value="1"/>
</dbReference>
<dbReference type="GO" id="GO:1902201">
    <property type="term" value="P:negative regulation of bacterial-type flagellum-dependent cell motility"/>
    <property type="evidence" value="ECO:0007669"/>
    <property type="project" value="TreeGrafter"/>
</dbReference>
<dbReference type="CDD" id="cd01949">
    <property type="entry name" value="GGDEF"/>
    <property type="match status" value="1"/>
</dbReference>
<dbReference type="PROSITE" id="PS50887">
    <property type="entry name" value="GGDEF"/>
    <property type="match status" value="1"/>
</dbReference>
<dbReference type="RefSeq" id="WP_193110736.1">
    <property type="nucleotide sequence ID" value="NZ_CP041406.1"/>
</dbReference>
<evidence type="ECO:0000313" key="5">
    <source>
        <dbReference type="EMBL" id="QOP46476.1"/>
    </source>
</evidence>
<dbReference type="AlphaFoldDB" id="A0A7M1BAM8"/>
<dbReference type="NCBIfam" id="TIGR00254">
    <property type="entry name" value="GGDEF"/>
    <property type="match status" value="1"/>
</dbReference>
<name>A0A7M1BAM8_9BACT</name>
<dbReference type="KEGG" id="spal:FM071_09290"/>